<evidence type="ECO:0000313" key="2">
    <source>
        <dbReference type="Proteomes" id="UP000824504"/>
    </source>
</evidence>
<dbReference type="Proteomes" id="UP000824504">
    <property type="component" value="Chromosome"/>
</dbReference>
<reference evidence="1 2" key="1">
    <citation type="submission" date="2021-07" db="EMBL/GenBank/DDBJ databases">
        <title>complete genome sequencing of Tessaracoccus sp.J1M15.</title>
        <authorList>
            <person name="Bae J.-W."/>
            <person name="Kim D.-y."/>
        </authorList>
    </citation>
    <scope>NUCLEOTIDE SEQUENCE [LARGE SCALE GENOMIC DNA]</scope>
    <source>
        <strain evidence="1 2">J1M15</strain>
    </source>
</reference>
<proteinExistence type="predicted"/>
<gene>
    <name evidence="1" type="ORF">KDB89_12050</name>
</gene>
<name>A0ABX8SGD6_9ACTN</name>
<dbReference type="EMBL" id="CP079216">
    <property type="protein sequence ID" value="QXT62468.1"/>
    <property type="molecule type" value="Genomic_DNA"/>
</dbReference>
<protein>
    <submittedName>
        <fullName evidence="1">Uncharacterized protein</fullName>
    </submittedName>
</protein>
<sequence>MTRKISEFGSLAERGEWMRRRAAGLDAGSSSDEPSQRFSWLSEDAAPSEGLAACVEGIDGSLVRHVWLDGSIAALVLDRRFVDGAWQGLVTWGRPRS</sequence>
<evidence type="ECO:0000313" key="1">
    <source>
        <dbReference type="EMBL" id="QXT62468.1"/>
    </source>
</evidence>
<keyword evidence="2" id="KW-1185">Reference proteome</keyword>
<accession>A0ABX8SGD6</accession>
<organism evidence="1 2">
    <name type="scientific">Tessaracoccus palaemonis</name>
    <dbReference type="NCBI Taxonomy" id="2829499"/>
    <lineage>
        <taxon>Bacteria</taxon>
        <taxon>Bacillati</taxon>
        <taxon>Actinomycetota</taxon>
        <taxon>Actinomycetes</taxon>
        <taxon>Propionibacteriales</taxon>
        <taxon>Propionibacteriaceae</taxon>
        <taxon>Tessaracoccus</taxon>
    </lineage>
</organism>
<dbReference type="RefSeq" id="WP_219081361.1">
    <property type="nucleotide sequence ID" value="NZ_CP079216.1"/>
</dbReference>